<dbReference type="InterPro" id="IPR009045">
    <property type="entry name" value="Zn_M74/Hedgehog-like"/>
</dbReference>
<comment type="caution">
    <text evidence="1">The sequence shown here is derived from an EMBL/GenBank/DDBJ whole genome shotgun (WGS) entry which is preliminary data.</text>
</comment>
<dbReference type="Gene3D" id="3.30.1380.10">
    <property type="match status" value="1"/>
</dbReference>
<protein>
    <submittedName>
        <fullName evidence="1">Uncharacterized protein</fullName>
    </submittedName>
</protein>
<feature type="non-terminal residue" evidence="1">
    <location>
        <position position="132"/>
    </location>
</feature>
<proteinExistence type="predicted"/>
<sequence>MNKSSKRRIKTLEPKTKELALLFLPLADKWLKENGWEGNTFEITEGKRDIYKQAGLYSLGRKYVNWEGWQVADPLSVVTWTMKSNHLTGHAFDCAMYLDKLYSWPNPKIEKNLLMWLSLAEIGQELGLYPGG</sequence>
<dbReference type="EMBL" id="BART01031570">
    <property type="protein sequence ID" value="GAH15766.1"/>
    <property type="molecule type" value="Genomic_DNA"/>
</dbReference>
<accession>X1D4T4</accession>
<dbReference type="AlphaFoldDB" id="X1D4T4"/>
<evidence type="ECO:0000313" key="1">
    <source>
        <dbReference type="EMBL" id="GAH15766.1"/>
    </source>
</evidence>
<dbReference type="SUPFAM" id="SSF55166">
    <property type="entry name" value="Hedgehog/DD-peptidase"/>
    <property type="match status" value="1"/>
</dbReference>
<gene>
    <name evidence="1" type="ORF">S01H4_54814</name>
</gene>
<reference evidence="1" key="1">
    <citation type="journal article" date="2014" name="Front. Microbiol.">
        <title>High frequency of phylogenetically diverse reductive dehalogenase-homologous genes in deep subseafloor sedimentary metagenomes.</title>
        <authorList>
            <person name="Kawai M."/>
            <person name="Futagami T."/>
            <person name="Toyoda A."/>
            <person name="Takaki Y."/>
            <person name="Nishi S."/>
            <person name="Hori S."/>
            <person name="Arai W."/>
            <person name="Tsubouchi T."/>
            <person name="Morono Y."/>
            <person name="Uchiyama I."/>
            <person name="Ito T."/>
            <person name="Fujiyama A."/>
            <person name="Inagaki F."/>
            <person name="Takami H."/>
        </authorList>
    </citation>
    <scope>NUCLEOTIDE SEQUENCE</scope>
    <source>
        <strain evidence="1">Expedition CK06-06</strain>
    </source>
</reference>
<organism evidence="1">
    <name type="scientific">marine sediment metagenome</name>
    <dbReference type="NCBI Taxonomy" id="412755"/>
    <lineage>
        <taxon>unclassified sequences</taxon>
        <taxon>metagenomes</taxon>
        <taxon>ecological metagenomes</taxon>
    </lineage>
</organism>
<name>X1D4T4_9ZZZZ</name>